<evidence type="ECO:0000313" key="4">
    <source>
        <dbReference type="Proteomes" id="UP001180845"/>
    </source>
</evidence>
<evidence type="ECO:0000313" key="3">
    <source>
        <dbReference type="EMBL" id="MDR7304017.1"/>
    </source>
</evidence>
<feature type="domain" description="NADP-dependent oxidoreductase" evidence="2">
    <location>
        <begin position="23"/>
        <end position="319"/>
    </location>
</feature>
<dbReference type="InterPro" id="IPR036812">
    <property type="entry name" value="NAD(P)_OxRdtase_dom_sf"/>
</dbReference>
<evidence type="ECO:0000256" key="1">
    <source>
        <dbReference type="ARBA" id="ARBA00023002"/>
    </source>
</evidence>
<dbReference type="GO" id="GO:0016491">
    <property type="term" value="F:oxidoreductase activity"/>
    <property type="evidence" value="ECO:0007669"/>
    <property type="project" value="UniProtKB-KW"/>
</dbReference>
<sequence>MTVPSGRSRERTLPGVHRPLSGLVLGTMTFGDTVDSADAQRMLGMALDAGITGIDTANGYAGGMSEEILGKLLPAHREKIVLATKAGMPHPDAGEHSPLSATGLRKSVEGSLRRLGTENIDVLYLHQPDRTAPLTETLTTVAELVSEGKIGALGVSNFAAWQIAEINRIADELGAPRPIVAQQLYNLLARRIEEEYTEFAEVTGLLTMVYNPLCGGLLTGRHSFEQNPAAGRFGDSRLAEMYRKRYWDAALFDAVNQLAAVADDAGMSLIELSLRWLLSKQTTGALLLGGSKVEHLQANIDIAAAGPLPAEVVETCDAVGASLRGPMPAYNR</sequence>
<evidence type="ECO:0000259" key="2">
    <source>
        <dbReference type="Pfam" id="PF00248"/>
    </source>
</evidence>
<gene>
    <name evidence="3" type="ORF">JOF55_004198</name>
</gene>
<keyword evidence="4" id="KW-1185">Reference proteome</keyword>
<name>A0AAE4CQC8_9ACTN</name>
<dbReference type="Gene3D" id="3.20.20.100">
    <property type="entry name" value="NADP-dependent oxidoreductase domain"/>
    <property type="match status" value="1"/>
</dbReference>
<dbReference type="InterPro" id="IPR050523">
    <property type="entry name" value="AKR_Detox_Biosynth"/>
</dbReference>
<accession>A0AAE4CQC8</accession>
<dbReference type="PANTHER" id="PTHR43364:SF4">
    <property type="entry name" value="NAD(P)-LINKED OXIDOREDUCTASE SUPERFAMILY PROTEIN"/>
    <property type="match status" value="1"/>
</dbReference>
<dbReference type="PANTHER" id="PTHR43364">
    <property type="entry name" value="NADH-SPECIFIC METHYLGLYOXAL REDUCTASE-RELATED"/>
    <property type="match status" value="1"/>
</dbReference>
<reference evidence="3" key="1">
    <citation type="submission" date="2023-07" db="EMBL/GenBank/DDBJ databases">
        <title>Sequencing the genomes of 1000 actinobacteria strains.</title>
        <authorList>
            <person name="Klenk H.-P."/>
        </authorList>
    </citation>
    <scope>NUCLEOTIDE SEQUENCE</scope>
    <source>
        <strain evidence="3">DSM 45977</strain>
    </source>
</reference>
<dbReference type="Proteomes" id="UP001180845">
    <property type="component" value="Unassembled WGS sequence"/>
</dbReference>
<dbReference type="Pfam" id="PF00248">
    <property type="entry name" value="Aldo_ket_red"/>
    <property type="match status" value="1"/>
</dbReference>
<dbReference type="AlphaFoldDB" id="A0AAE4CQC8"/>
<dbReference type="InterPro" id="IPR023210">
    <property type="entry name" value="NADP_OxRdtase_dom"/>
</dbReference>
<dbReference type="SUPFAM" id="SSF51430">
    <property type="entry name" value="NAD(P)-linked oxidoreductase"/>
    <property type="match status" value="1"/>
</dbReference>
<dbReference type="RefSeq" id="WP_310277051.1">
    <property type="nucleotide sequence ID" value="NZ_JAVDXW010000001.1"/>
</dbReference>
<protein>
    <submittedName>
        <fullName evidence="3">Aryl-alcohol dehydrogenase-like predicted oxidoreductase</fullName>
    </submittedName>
</protein>
<keyword evidence="1" id="KW-0560">Oxidoreductase</keyword>
<dbReference type="EMBL" id="JAVDXW010000001">
    <property type="protein sequence ID" value="MDR7304017.1"/>
    <property type="molecule type" value="Genomic_DNA"/>
</dbReference>
<comment type="caution">
    <text evidence="3">The sequence shown here is derived from an EMBL/GenBank/DDBJ whole genome shotgun (WGS) entry which is preliminary data.</text>
</comment>
<organism evidence="3 4">
    <name type="scientific">Haloactinomyces albus</name>
    <dbReference type="NCBI Taxonomy" id="1352928"/>
    <lineage>
        <taxon>Bacteria</taxon>
        <taxon>Bacillati</taxon>
        <taxon>Actinomycetota</taxon>
        <taxon>Actinomycetes</taxon>
        <taxon>Actinopolysporales</taxon>
        <taxon>Actinopolysporaceae</taxon>
        <taxon>Haloactinomyces</taxon>
    </lineage>
</organism>
<proteinExistence type="predicted"/>